<sequence length="162" mass="17959">MEMLRQAGGSLRSAACMVGSLAARQRKKLELPPPTASHQQEPTDDSIPAGNEICREISLFRGPPTIPGISHPPGRHPGSRLTATTHRGGTHSVRARAYDPYRTSLRPAAQARIWASPRTRRKGPDRGPLRRPMSTELRPTQSEWMSRKASLTLHQYSVHRCS</sequence>
<proteinExistence type="predicted"/>
<dbReference type="EMBL" id="PGCJ01000106">
    <property type="protein sequence ID" value="PLW47993.1"/>
    <property type="molecule type" value="Genomic_DNA"/>
</dbReference>
<gene>
    <name evidence="2" type="ORF">PCANC_09374</name>
</gene>
<dbReference type="AlphaFoldDB" id="A0A2N5VDB8"/>
<name>A0A2N5VDB8_9BASI</name>
<evidence type="ECO:0000256" key="1">
    <source>
        <dbReference type="SAM" id="MobiDB-lite"/>
    </source>
</evidence>
<organism evidence="2 3">
    <name type="scientific">Puccinia coronata f. sp. avenae</name>
    <dbReference type="NCBI Taxonomy" id="200324"/>
    <lineage>
        <taxon>Eukaryota</taxon>
        <taxon>Fungi</taxon>
        <taxon>Dikarya</taxon>
        <taxon>Basidiomycota</taxon>
        <taxon>Pucciniomycotina</taxon>
        <taxon>Pucciniomycetes</taxon>
        <taxon>Pucciniales</taxon>
        <taxon>Pucciniaceae</taxon>
        <taxon>Puccinia</taxon>
    </lineage>
</organism>
<comment type="caution">
    <text evidence="2">The sequence shown here is derived from an EMBL/GenBank/DDBJ whole genome shotgun (WGS) entry which is preliminary data.</text>
</comment>
<evidence type="ECO:0000313" key="2">
    <source>
        <dbReference type="EMBL" id="PLW47993.1"/>
    </source>
</evidence>
<keyword evidence="3" id="KW-1185">Reference proteome</keyword>
<reference evidence="2 3" key="1">
    <citation type="submission" date="2017-11" db="EMBL/GenBank/DDBJ databases">
        <title>De novo assembly and phasing of dikaryotic genomes from two isolates of Puccinia coronata f. sp. avenae, the causal agent of oat crown rust.</title>
        <authorList>
            <person name="Miller M.E."/>
            <person name="Zhang Y."/>
            <person name="Omidvar V."/>
            <person name="Sperschneider J."/>
            <person name="Schwessinger B."/>
            <person name="Raley C."/>
            <person name="Palmer J.M."/>
            <person name="Garnica D."/>
            <person name="Upadhyaya N."/>
            <person name="Rathjen J."/>
            <person name="Taylor J.M."/>
            <person name="Park R.F."/>
            <person name="Dodds P.N."/>
            <person name="Hirsch C.D."/>
            <person name="Kianian S.F."/>
            <person name="Figueroa M."/>
        </authorList>
    </citation>
    <scope>NUCLEOTIDE SEQUENCE [LARGE SCALE GENOMIC DNA]</scope>
    <source>
        <strain evidence="2">12NC29</strain>
    </source>
</reference>
<feature type="region of interest" description="Disordered" evidence="1">
    <location>
        <begin position="25"/>
        <end position="144"/>
    </location>
</feature>
<evidence type="ECO:0000313" key="3">
    <source>
        <dbReference type="Proteomes" id="UP000235388"/>
    </source>
</evidence>
<protein>
    <submittedName>
        <fullName evidence="2">Uncharacterized protein</fullName>
    </submittedName>
</protein>
<dbReference type="Proteomes" id="UP000235388">
    <property type="component" value="Unassembled WGS sequence"/>
</dbReference>
<accession>A0A2N5VDB8</accession>